<name>A0AAW7C9Y2_HEYCO</name>
<dbReference type="InterPro" id="IPR036514">
    <property type="entry name" value="SGNH_hydro_sf"/>
</dbReference>
<dbReference type="Proteomes" id="UP001223084">
    <property type="component" value="Unassembled WGS sequence"/>
</dbReference>
<dbReference type="EMBL" id="JASUZX010000001">
    <property type="protein sequence ID" value="MDL5040063.1"/>
    <property type="molecule type" value="Genomic_DNA"/>
</dbReference>
<evidence type="ECO:0000313" key="1">
    <source>
        <dbReference type="EMBL" id="MDL5040063.1"/>
    </source>
</evidence>
<gene>
    <name evidence="1" type="ORF">QN341_03055</name>
</gene>
<proteinExistence type="predicted"/>
<organism evidence="1 2">
    <name type="scientific">Heyndrickxia coagulans</name>
    <name type="common">Weizmannia coagulans</name>
    <dbReference type="NCBI Taxonomy" id="1398"/>
    <lineage>
        <taxon>Bacteria</taxon>
        <taxon>Bacillati</taxon>
        <taxon>Bacillota</taxon>
        <taxon>Bacilli</taxon>
        <taxon>Bacillales</taxon>
        <taxon>Bacillaceae</taxon>
        <taxon>Heyndrickxia</taxon>
    </lineage>
</organism>
<accession>A0AAW7C9Y2</accession>
<dbReference type="RefSeq" id="WP_285957864.1">
    <property type="nucleotide sequence ID" value="NZ_JASUZX010000001.1"/>
</dbReference>
<dbReference type="Gene3D" id="3.40.50.1110">
    <property type="entry name" value="SGNH hydrolase"/>
    <property type="match status" value="1"/>
</dbReference>
<evidence type="ECO:0000313" key="2">
    <source>
        <dbReference type="Proteomes" id="UP001223084"/>
    </source>
</evidence>
<reference evidence="1" key="1">
    <citation type="submission" date="2023-06" db="EMBL/GenBank/DDBJ databases">
        <title>Probiogenomic evaluation and L lactic producing Weizmannia coaggulans BKMTCR2-2 from tree bark.</title>
        <authorList>
            <person name="Mahittikon J."/>
            <person name="Tanasupawat S."/>
        </authorList>
    </citation>
    <scope>NUCLEOTIDE SEQUENCE</scope>
    <source>
        <strain evidence="1">BKMTCR2-2</strain>
    </source>
</reference>
<dbReference type="SUPFAM" id="SSF52266">
    <property type="entry name" value="SGNH hydrolase"/>
    <property type="match status" value="1"/>
</dbReference>
<comment type="caution">
    <text evidence="1">The sequence shown here is derived from an EMBL/GenBank/DDBJ whole genome shotgun (WGS) entry which is preliminary data.</text>
</comment>
<protein>
    <submittedName>
        <fullName evidence="1">Uncharacterized protein</fullName>
    </submittedName>
</protein>
<dbReference type="AlphaFoldDB" id="A0AAW7C9Y2"/>
<sequence length="481" mass="56214">MDITKKETTSVIITIDKLCNILSRNMMEDSEFIKILPVVAKICIKLHPLYHSNKVFLSLFEHVTQLLSAFKSVPVSPTSRLKLLSLLEQFESSLFKNTRFHIYLYNCTARDLPVNIRYVQSVTELPLYSKMPDSIPQFQENSPDFSVLVYSGRLQKKELAHANFCFQVEENVDSVGAMIADLKNLDYYTHDRLYLEAKLESLKRRSDIRILLAGSSYTMCGLFEEQMPLPARNVAIDAQDLYYTLKTIRTALAYNPNITHCIISFAYYFWGYDLSLSTSIYQYKRITEVNYPVFKDKHNFPGNPDDDTQIFLKSVTPLKKHLFSFEVLANQYVENAKKRFEDSHYFSYPRMDSEILKHDDITNHERAQKRAASHNKFFKYASTVQENQKLFADFLEEMNNRGVEIILYVPPVTEYYRNCINPDLISDFYACMEPLQEKYRFKLIDLFNSTYFKNDEFYDYDHLNDLGAIKLGKILVQALSL</sequence>